<dbReference type="SMART" id="SM00155">
    <property type="entry name" value="PLDc"/>
    <property type="match status" value="1"/>
</dbReference>
<dbReference type="InterPro" id="IPR051406">
    <property type="entry name" value="PLD_domain"/>
</dbReference>
<dbReference type="GO" id="GO:0006793">
    <property type="term" value="P:phosphorus metabolic process"/>
    <property type="evidence" value="ECO:0007669"/>
    <property type="project" value="UniProtKB-ARBA"/>
</dbReference>
<evidence type="ECO:0000256" key="5">
    <source>
        <dbReference type="ARBA" id="ARBA00022963"/>
    </source>
</evidence>
<proteinExistence type="inferred from homology"/>
<dbReference type="InterPro" id="IPR001736">
    <property type="entry name" value="PLipase_D/transphosphatidylase"/>
</dbReference>
<dbReference type="EMBL" id="JACIBY010000003">
    <property type="protein sequence ID" value="MBB3837654.1"/>
    <property type="molecule type" value="Genomic_DNA"/>
</dbReference>
<dbReference type="Pfam" id="PF00226">
    <property type="entry name" value="DnaJ"/>
    <property type="match status" value="1"/>
</dbReference>
<evidence type="ECO:0000259" key="9">
    <source>
        <dbReference type="PROSITE" id="PS50076"/>
    </source>
</evidence>
<feature type="coiled-coil region" evidence="7">
    <location>
        <begin position="296"/>
        <end position="327"/>
    </location>
</feature>
<evidence type="ECO:0000256" key="1">
    <source>
        <dbReference type="ARBA" id="ARBA00000798"/>
    </source>
</evidence>
<comment type="caution">
    <text evidence="10">The sequence shown here is derived from an EMBL/GenBank/DDBJ whole genome shotgun (WGS) entry which is preliminary data.</text>
</comment>
<keyword evidence="4" id="KW-0378">Hydrolase</keyword>
<feature type="domain" description="PLD phosphodiesterase" evidence="8">
    <location>
        <begin position="86"/>
        <end position="113"/>
    </location>
</feature>
<keyword evidence="11" id="KW-1185">Reference proteome</keyword>
<accession>A0A7W5ZIU3</accession>
<evidence type="ECO:0000256" key="4">
    <source>
        <dbReference type="ARBA" id="ARBA00022801"/>
    </source>
</evidence>
<dbReference type="InterPro" id="IPR001623">
    <property type="entry name" value="DnaJ_domain"/>
</dbReference>
<protein>
    <recommendedName>
        <fullName evidence="3">phospholipase D</fullName>
        <ecNumber evidence="3">3.1.4.4</ecNumber>
    </recommendedName>
</protein>
<organism evidence="10 11">
    <name type="scientific">Runella defluvii</name>
    <dbReference type="NCBI Taxonomy" id="370973"/>
    <lineage>
        <taxon>Bacteria</taxon>
        <taxon>Pseudomonadati</taxon>
        <taxon>Bacteroidota</taxon>
        <taxon>Cytophagia</taxon>
        <taxon>Cytophagales</taxon>
        <taxon>Spirosomataceae</taxon>
        <taxon>Runella</taxon>
    </lineage>
</organism>
<dbReference type="GO" id="GO:0016042">
    <property type="term" value="P:lipid catabolic process"/>
    <property type="evidence" value="ECO:0007669"/>
    <property type="project" value="UniProtKB-KW"/>
</dbReference>
<feature type="coiled-coil region" evidence="7">
    <location>
        <begin position="389"/>
        <end position="456"/>
    </location>
</feature>
<dbReference type="InterPro" id="IPR036869">
    <property type="entry name" value="J_dom_sf"/>
</dbReference>
<sequence>METQAYFTNIRAHISAELTGATSSIYVAVAWFTDSKIFEILCDKAKAGLDVQLILMDDYTNRTYGLDYTQLEACGGRVHMINDKTAGITMHNKFCVIDGSTTITGSYNWSKRAQSNHENITINRENEQLAQVFTDEFKRIKVLYHGHDTLKQFDVEIICRRLTMINSLIQLEEHDQITLHTRKIAEYELRKEIISILDLLNRLDFKNASERIQDYLVRIQSITLYDEVDLDSLKWEIKYLEIEIVTLENEKGTLEKYISDFVHKYNTAFGSLILEILKLKKEKLKNIGRNIRSEEYEKAEERFNNFKSEYAEIIQEQRAELSNEDQEELKKAYRKAVVLCHPDKFTEEEMKRKAHRIFVELSNAYKKNELSRVLEILHKLENGIYDIDEKDKRSTKKQLQERLDYLKQRRSKLFNDIIIIKNDKSYRDIKAYQSNTAFFEEEQERLENELNSLKNEQY</sequence>
<dbReference type="PANTHER" id="PTHR43856:SF1">
    <property type="entry name" value="MITOCHONDRIAL CARDIOLIPIN HYDROLASE"/>
    <property type="match status" value="1"/>
</dbReference>
<comment type="catalytic activity">
    <reaction evidence="1">
        <text>a 1,2-diacyl-sn-glycero-3-phosphocholine + H2O = a 1,2-diacyl-sn-glycero-3-phosphate + choline + H(+)</text>
        <dbReference type="Rhea" id="RHEA:14445"/>
        <dbReference type="ChEBI" id="CHEBI:15354"/>
        <dbReference type="ChEBI" id="CHEBI:15377"/>
        <dbReference type="ChEBI" id="CHEBI:15378"/>
        <dbReference type="ChEBI" id="CHEBI:57643"/>
        <dbReference type="ChEBI" id="CHEBI:58608"/>
        <dbReference type="EC" id="3.1.4.4"/>
    </reaction>
</comment>
<evidence type="ECO:0000256" key="7">
    <source>
        <dbReference type="SAM" id="Coils"/>
    </source>
</evidence>
<dbReference type="SUPFAM" id="SSF56024">
    <property type="entry name" value="Phospholipase D/nuclease"/>
    <property type="match status" value="1"/>
</dbReference>
<evidence type="ECO:0000313" key="11">
    <source>
        <dbReference type="Proteomes" id="UP000541352"/>
    </source>
</evidence>
<dbReference type="PROSITE" id="PS50035">
    <property type="entry name" value="PLD"/>
    <property type="match status" value="1"/>
</dbReference>
<feature type="domain" description="J" evidence="9">
    <location>
        <begin position="309"/>
        <end position="389"/>
    </location>
</feature>
<evidence type="ECO:0000256" key="2">
    <source>
        <dbReference type="ARBA" id="ARBA00008664"/>
    </source>
</evidence>
<dbReference type="EC" id="3.1.4.4" evidence="3"/>
<dbReference type="PROSITE" id="PS50076">
    <property type="entry name" value="DNAJ_2"/>
    <property type="match status" value="1"/>
</dbReference>
<dbReference type="PANTHER" id="PTHR43856">
    <property type="entry name" value="CARDIOLIPIN HYDROLASE"/>
    <property type="match status" value="1"/>
</dbReference>
<keyword evidence="7" id="KW-0175">Coiled coil</keyword>
<comment type="similarity">
    <text evidence="2">Belongs to the phospholipase D family.</text>
</comment>
<dbReference type="GO" id="GO:0016891">
    <property type="term" value="F:RNA endonuclease activity producing 5'-phosphomonoesters, hydrolytic mechanism"/>
    <property type="evidence" value="ECO:0007669"/>
    <property type="project" value="TreeGrafter"/>
</dbReference>
<evidence type="ECO:0000259" key="8">
    <source>
        <dbReference type="PROSITE" id="PS50035"/>
    </source>
</evidence>
<gene>
    <name evidence="10" type="ORF">FHS57_001651</name>
</gene>
<dbReference type="Gene3D" id="1.10.287.110">
    <property type="entry name" value="DnaJ domain"/>
    <property type="match status" value="1"/>
</dbReference>
<dbReference type="Gene3D" id="3.30.870.10">
    <property type="entry name" value="Endonuclease Chain A"/>
    <property type="match status" value="1"/>
</dbReference>
<name>A0A7W5ZIU3_9BACT</name>
<dbReference type="GO" id="GO:0004630">
    <property type="term" value="F:phospholipase D activity"/>
    <property type="evidence" value="ECO:0007669"/>
    <property type="project" value="UniProtKB-EC"/>
</dbReference>
<evidence type="ECO:0000313" key="10">
    <source>
        <dbReference type="EMBL" id="MBB3837654.1"/>
    </source>
</evidence>
<dbReference type="InterPro" id="IPR025202">
    <property type="entry name" value="PLD-like_dom"/>
</dbReference>
<keyword evidence="5" id="KW-0442">Lipid degradation</keyword>
<dbReference type="SUPFAM" id="SSF46565">
    <property type="entry name" value="Chaperone J-domain"/>
    <property type="match status" value="1"/>
</dbReference>
<dbReference type="AlphaFoldDB" id="A0A7W5ZIU3"/>
<dbReference type="Proteomes" id="UP000541352">
    <property type="component" value="Unassembled WGS sequence"/>
</dbReference>
<reference evidence="10 11" key="1">
    <citation type="submission" date="2020-08" db="EMBL/GenBank/DDBJ databases">
        <title>Genomic Encyclopedia of Type Strains, Phase IV (KMG-IV): sequencing the most valuable type-strain genomes for metagenomic binning, comparative biology and taxonomic classification.</title>
        <authorList>
            <person name="Goeker M."/>
        </authorList>
    </citation>
    <scope>NUCLEOTIDE SEQUENCE [LARGE SCALE GENOMIC DNA]</scope>
    <source>
        <strain evidence="10 11">DSM 17976</strain>
    </source>
</reference>
<dbReference type="SMART" id="SM00271">
    <property type="entry name" value="DnaJ"/>
    <property type="match status" value="1"/>
</dbReference>
<dbReference type="CDD" id="cd06257">
    <property type="entry name" value="DnaJ"/>
    <property type="match status" value="1"/>
</dbReference>
<evidence type="ECO:0000256" key="3">
    <source>
        <dbReference type="ARBA" id="ARBA00012027"/>
    </source>
</evidence>
<dbReference type="CDD" id="cd09174">
    <property type="entry name" value="PLDc_Nuc_like_unchar2"/>
    <property type="match status" value="1"/>
</dbReference>
<dbReference type="RefSeq" id="WP_183972379.1">
    <property type="nucleotide sequence ID" value="NZ_JACIBY010000003.1"/>
</dbReference>
<keyword evidence="6" id="KW-0443">Lipid metabolism</keyword>
<dbReference type="Pfam" id="PF13091">
    <property type="entry name" value="PLDc_2"/>
    <property type="match status" value="1"/>
</dbReference>
<evidence type="ECO:0000256" key="6">
    <source>
        <dbReference type="ARBA" id="ARBA00023098"/>
    </source>
</evidence>